<dbReference type="SUPFAM" id="SSF52743">
    <property type="entry name" value="Subtilisin-like"/>
    <property type="match status" value="1"/>
</dbReference>
<dbReference type="CDD" id="cd07478">
    <property type="entry name" value="Peptidases_S8_CspA-like"/>
    <property type="match status" value="1"/>
</dbReference>
<evidence type="ECO:0000256" key="3">
    <source>
        <dbReference type="ARBA" id="ARBA00022801"/>
    </source>
</evidence>
<evidence type="ECO:0000313" key="11">
    <source>
        <dbReference type="Proteomes" id="UP001198182"/>
    </source>
</evidence>
<dbReference type="Pfam" id="PF00082">
    <property type="entry name" value="Peptidase_S8"/>
    <property type="match status" value="2"/>
</dbReference>
<dbReference type="PIRSF" id="PIRSF037894">
    <property type="entry name" value="Subtilisin_rel_CspABC"/>
    <property type="match status" value="1"/>
</dbReference>
<dbReference type="InterPro" id="IPR015500">
    <property type="entry name" value="Peptidase_S8_subtilisin-rel"/>
</dbReference>
<dbReference type="PRINTS" id="PR00723">
    <property type="entry name" value="SUBTILISIN"/>
</dbReference>
<evidence type="ECO:0000256" key="6">
    <source>
        <dbReference type="PROSITE-ProRule" id="PRU01240"/>
    </source>
</evidence>
<dbReference type="Gene3D" id="3.40.50.200">
    <property type="entry name" value="Peptidase S8/S53 domain"/>
    <property type="match status" value="1"/>
</dbReference>
<dbReference type="GO" id="GO:0004252">
    <property type="term" value="F:serine-type endopeptidase activity"/>
    <property type="evidence" value="ECO:0007669"/>
    <property type="project" value="UniProtKB-UniRule"/>
</dbReference>
<evidence type="ECO:0000313" key="10">
    <source>
        <dbReference type="EMBL" id="MCC2231031.1"/>
    </source>
</evidence>
<feature type="active site" description="Charge relay system" evidence="5 6">
    <location>
        <position position="125"/>
    </location>
</feature>
<feature type="domain" description="Csp protease B prodomain" evidence="9">
    <location>
        <begin position="4"/>
        <end position="91"/>
    </location>
</feature>
<organism evidence="10 11">
    <name type="scientific">Hominifimenecus microfluidus</name>
    <dbReference type="NCBI Taxonomy" id="2885348"/>
    <lineage>
        <taxon>Bacteria</taxon>
        <taxon>Bacillati</taxon>
        <taxon>Bacillota</taxon>
        <taxon>Clostridia</taxon>
        <taxon>Lachnospirales</taxon>
        <taxon>Lachnospiraceae</taxon>
        <taxon>Hominifimenecus</taxon>
    </lineage>
</organism>
<comment type="similarity">
    <text evidence="1 6 7">Belongs to the peptidase S8 family.</text>
</comment>
<comment type="caution">
    <text evidence="10">The sequence shown here is derived from an EMBL/GenBank/DDBJ whole genome shotgun (WGS) entry which is preliminary data.</text>
</comment>
<dbReference type="InterPro" id="IPR017310">
    <property type="entry name" value="Pept_S8A_subtilisin_clostridia"/>
</dbReference>
<evidence type="ECO:0000259" key="9">
    <source>
        <dbReference type="Pfam" id="PF18425"/>
    </source>
</evidence>
<feature type="active site" description="Charge relay system" evidence="5 6">
    <location>
        <position position="189"/>
    </location>
</feature>
<dbReference type="Gene3D" id="2.60.120.1290">
    <property type="match status" value="1"/>
</dbReference>
<dbReference type="InterPro" id="IPR023828">
    <property type="entry name" value="Peptidase_S8_Ser-AS"/>
</dbReference>
<keyword evidence="4 6" id="KW-0720">Serine protease</keyword>
<evidence type="ECO:0000259" key="8">
    <source>
        <dbReference type="Pfam" id="PF00082"/>
    </source>
</evidence>
<dbReference type="PANTHER" id="PTHR43806">
    <property type="entry name" value="PEPTIDASE S8"/>
    <property type="match status" value="1"/>
</dbReference>
<dbReference type="RefSeq" id="WP_308453567.1">
    <property type="nucleotide sequence ID" value="NZ_JAJEQR010000021.1"/>
</dbReference>
<feature type="domain" description="Peptidase S8/S53" evidence="8">
    <location>
        <begin position="438"/>
        <end position="561"/>
    </location>
</feature>
<dbReference type="PROSITE" id="PS00138">
    <property type="entry name" value="SUBTILASE_SER"/>
    <property type="match status" value="1"/>
</dbReference>
<keyword evidence="3 6" id="KW-0378">Hydrolase</keyword>
<name>A0AAE3EBN9_9FIRM</name>
<proteinExistence type="inferred from homology"/>
<sequence>MQNEKIENILNLALEMPEEERRRTMDLNVGYEKEDRSWTVIVRYSDSLLPYTSELVRVNELTGGYAIVQLPESLIRSFAQLPEVEYMEKPRQLYSSLDRSISLSCVTPINDGGLTGMGTLIAVIDSGVDYRHPDFLNGDGTTRILRIWDQSVPGRPPEGFLYGTEYTEEEINQALQGGADVPSRDRSGHGTAVLGIAAGNGRASGGRYRGMAPDSQILVVKLRQPGESGFPRTPELMTALDYAVRTARMMGKPLAINLSFGNTYGSHEGNSLVETFIDTLADQWKVSIAVGTGNEADTGGHTSGRLEKGDVRMIPLAIGENEPAMNVQLWKSYADEFDVLLITPWGKVIGPFRRQEQPQEFEFENTRVLVYYGLPSPYSSAQEIYFEFISNHADTGVDSGIWNFRFVPRRIVTGRYDLWLPNSQVRNRDTRFIYPTPDTTLTIPSAASRVIAVGAYDGENDSYAPFSGRGYTTYTNRVRPDLVAPGVDIMTTAVGGGYARQSGTSFATPFVTGAAALLMEWGIEQGNDDYLYGEKLKAYLIRGARALPGIHNYPDPRVGYGALCVEDGLP</sequence>
<dbReference type="PANTHER" id="PTHR43806:SF11">
    <property type="entry name" value="CEREVISIN-RELATED"/>
    <property type="match status" value="1"/>
</dbReference>
<evidence type="ECO:0000256" key="5">
    <source>
        <dbReference type="PIRSR" id="PIRSR615500-1"/>
    </source>
</evidence>
<dbReference type="Proteomes" id="UP001198182">
    <property type="component" value="Unassembled WGS sequence"/>
</dbReference>
<evidence type="ECO:0000256" key="2">
    <source>
        <dbReference type="ARBA" id="ARBA00022670"/>
    </source>
</evidence>
<dbReference type="InterPro" id="IPR034045">
    <property type="entry name" value="Pep_S8_CspA-like"/>
</dbReference>
<reference evidence="10" key="1">
    <citation type="submission" date="2021-10" db="EMBL/GenBank/DDBJ databases">
        <title>Anaerobic single-cell dispensing facilitates the cultivation of human gut bacteria.</title>
        <authorList>
            <person name="Afrizal A."/>
        </authorList>
    </citation>
    <scope>NUCLEOTIDE SEQUENCE</scope>
    <source>
        <strain evidence="10">CLA-AA-H215</strain>
    </source>
</reference>
<dbReference type="InterPro" id="IPR036852">
    <property type="entry name" value="Peptidase_S8/S53_dom_sf"/>
</dbReference>
<evidence type="ECO:0000256" key="1">
    <source>
        <dbReference type="ARBA" id="ARBA00011073"/>
    </source>
</evidence>
<dbReference type="EMBL" id="JAJEQR010000021">
    <property type="protein sequence ID" value="MCC2231031.1"/>
    <property type="molecule type" value="Genomic_DNA"/>
</dbReference>
<dbReference type="InterPro" id="IPR041365">
    <property type="entry name" value="CspB_prodomain"/>
</dbReference>
<dbReference type="InterPro" id="IPR000209">
    <property type="entry name" value="Peptidase_S8/S53_dom"/>
</dbReference>
<accession>A0AAE3EBN9</accession>
<evidence type="ECO:0000256" key="4">
    <source>
        <dbReference type="ARBA" id="ARBA00022825"/>
    </source>
</evidence>
<feature type="active site" description="Charge relay system" evidence="5 6">
    <location>
        <position position="505"/>
    </location>
</feature>
<keyword evidence="11" id="KW-1185">Reference proteome</keyword>
<dbReference type="PROSITE" id="PS00136">
    <property type="entry name" value="SUBTILASE_ASP"/>
    <property type="match status" value="1"/>
</dbReference>
<feature type="domain" description="Peptidase S8/S53" evidence="8">
    <location>
        <begin position="116"/>
        <end position="296"/>
    </location>
</feature>
<dbReference type="GO" id="GO:0006508">
    <property type="term" value="P:proteolysis"/>
    <property type="evidence" value="ECO:0007669"/>
    <property type="project" value="UniProtKB-KW"/>
</dbReference>
<dbReference type="AlphaFoldDB" id="A0AAE3EBN9"/>
<keyword evidence="2 6" id="KW-0645">Protease</keyword>
<dbReference type="InterPro" id="IPR023827">
    <property type="entry name" value="Peptidase_S8_Asp-AS"/>
</dbReference>
<dbReference type="InterPro" id="IPR050131">
    <property type="entry name" value="Peptidase_S8_subtilisin-like"/>
</dbReference>
<evidence type="ECO:0000256" key="7">
    <source>
        <dbReference type="RuleBase" id="RU003355"/>
    </source>
</evidence>
<dbReference type="Pfam" id="PF18425">
    <property type="entry name" value="CspB_prodomain"/>
    <property type="match status" value="1"/>
</dbReference>
<protein>
    <submittedName>
        <fullName evidence="10">S8 family serine peptidase</fullName>
    </submittedName>
</protein>
<dbReference type="Gene3D" id="3.30.70.2980">
    <property type="match status" value="1"/>
</dbReference>
<dbReference type="PROSITE" id="PS51892">
    <property type="entry name" value="SUBTILASE"/>
    <property type="match status" value="1"/>
</dbReference>
<gene>
    <name evidence="10" type="ORF">LKD81_08475</name>
</gene>